<reference evidence="1" key="1">
    <citation type="submission" date="2020-04" db="EMBL/GenBank/DDBJ databases">
        <authorList>
            <person name="Chiriac C."/>
            <person name="Salcher M."/>
            <person name="Ghai R."/>
            <person name="Kavagutti S V."/>
        </authorList>
    </citation>
    <scope>NUCLEOTIDE SEQUENCE</scope>
</reference>
<sequence>MVFAPGQGKVATVQQEWYLGLPEALRRLVGRLWANFKMELYLTKKIFVGGFKEISPKTGKNVGTKTLCFTVFFQFESQILMFSGWRLRDKKIHPPSIQYGYKFLNLCAVDSATASEIYSKLKQALVDSEFKYHELAESSEEAITLIVARKSDLKKFAPELFN</sequence>
<evidence type="ECO:0000313" key="1">
    <source>
        <dbReference type="EMBL" id="CAB4142350.1"/>
    </source>
</evidence>
<proteinExistence type="predicted"/>
<name>A0A6J5MB56_9CAUD</name>
<accession>A0A6J5MB56</accession>
<dbReference type="EMBL" id="LR796415">
    <property type="protein sequence ID" value="CAB4142350.1"/>
    <property type="molecule type" value="Genomic_DNA"/>
</dbReference>
<protein>
    <submittedName>
        <fullName evidence="1">Uncharacterized protein</fullName>
    </submittedName>
</protein>
<gene>
    <name evidence="1" type="ORF">UFOVP434_4</name>
</gene>
<organism evidence="1">
    <name type="scientific">uncultured Caudovirales phage</name>
    <dbReference type="NCBI Taxonomy" id="2100421"/>
    <lineage>
        <taxon>Viruses</taxon>
        <taxon>Duplodnaviria</taxon>
        <taxon>Heunggongvirae</taxon>
        <taxon>Uroviricota</taxon>
        <taxon>Caudoviricetes</taxon>
        <taxon>Peduoviridae</taxon>
        <taxon>Maltschvirus</taxon>
        <taxon>Maltschvirus maltsch</taxon>
    </lineage>
</organism>